<dbReference type="SMART" id="SM00342">
    <property type="entry name" value="HTH_ARAC"/>
    <property type="match status" value="1"/>
</dbReference>
<dbReference type="PROSITE" id="PS01124">
    <property type="entry name" value="HTH_ARAC_FAMILY_2"/>
    <property type="match status" value="1"/>
</dbReference>
<keyword evidence="2" id="KW-0238">DNA-binding</keyword>
<dbReference type="Pfam" id="PF12833">
    <property type="entry name" value="HTH_18"/>
    <property type="match status" value="1"/>
</dbReference>
<dbReference type="InterPro" id="IPR037923">
    <property type="entry name" value="HTH-like"/>
</dbReference>
<evidence type="ECO:0000256" key="1">
    <source>
        <dbReference type="ARBA" id="ARBA00023015"/>
    </source>
</evidence>
<dbReference type="Proteomes" id="UP001501081">
    <property type="component" value="Unassembled WGS sequence"/>
</dbReference>
<evidence type="ECO:0000256" key="2">
    <source>
        <dbReference type="ARBA" id="ARBA00023125"/>
    </source>
</evidence>
<dbReference type="Gene3D" id="2.60.120.280">
    <property type="entry name" value="Regulatory protein AraC"/>
    <property type="match status" value="1"/>
</dbReference>
<dbReference type="InterPro" id="IPR018060">
    <property type="entry name" value="HTH_AraC"/>
</dbReference>
<dbReference type="EMBL" id="BAABAK010000001">
    <property type="protein sequence ID" value="GAA3951552.1"/>
    <property type="molecule type" value="Genomic_DNA"/>
</dbReference>
<dbReference type="InterPro" id="IPR003313">
    <property type="entry name" value="AraC-bd"/>
</dbReference>
<organism evidence="5 6">
    <name type="scientific">Pedobacter ginsengiterrae</name>
    <dbReference type="NCBI Taxonomy" id="871696"/>
    <lineage>
        <taxon>Bacteria</taxon>
        <taxon>Pseudomonadati</taxon>
        <taxon>Bacteroidota</taxon>
        <taxon>Sphingobacteriia</taxon>
        <taxon>Sphingobacteriales</taxon>
        <taxon>Sphingobacteriaceae</taxon>
        <taxon>Pedobacter</taxon>
    </lineage>
</organism>
<dbReference type="PANTHER" id="PTHR43280:SF30">
    <property type="entry name" value="MMSAB OPERON REGULATORY PROTEIN"/>
    <property type="match status" value="1"/>
</dbReference>
<keyword evidence="1" id="KW-0805">Transcription regulation</keyword>
<sequence>MNNYINYLPAINEEENWGLSVLNAGYTHVEAASVYPVNSHPNSYFFNWKTGRVLSEYQLIYVTGGTGVFESDSFEQTTIFPGTIILLFPGERHRYKPAEETGWDEYWIGFEGKIMDDLVRRKIFTPEKPCINLGFSDYAFNLLNSIIDKTKKGDNVFHPQISGEILHLLGCIHAVKKENATPDKEKETIVNKAKLLFRSNVSKSFTPEQAACELMIGYSYFRKLFKAQTGMSPGQFYIKLKIDKAKELLSDHTIPIKEIAYELKFESYFYFSKLFKEKTGLAPSDFRLSATGRIC</sequence>
<evidence type="ECO:0000313" key="5">
    <source>
        <dbReference type="EMBL" id="GAA3951552.1"/>
    </source>
</evidence>
<evidence type="ECO:0000256" key="3">
    <source>
        <dbReference type="ARBA" id="ARBA00023163"/>
    </source>
</evidence>
<protein>
    <submittedName>
        <fullName evidence="5">AraC family transcriptional regulator</fullName>
    </submittedName>
</protein>
<dbReference type="RefSeq" id="WP_344764290.1">
    <property type="nucleotide sequence ID" value="NZ_BAABAK010000001.1"/>
</dbReference>
<keyword evidence="6" id="KW-1185">Reference proteome</keyword>
<dbReference type="InterPro" id="IPR009057">
    <property type="entry name" value="Homeodomain-like_sf"/>
</dbReference>
<dbReference type="Pfam" id="PF02311">
    <property type="entry name" value="AraC_binding"/>
    <property type="match status" value="1"/>
</dbReference>
<accession>A0ABP7NPP0</accession>
<feature type="domain" description="HTH araC/xylS-type" evidence="4">
    <location>
        <begin position="191"/>
        <end position="289"/>
    </location>
</feature>
<dbReference type="PANTHER" id="PTHR43280">
    <property type="entry name" value="ARAC-FAMILY TRANSCRIPTIONAL REGULATOR"/>
    <property type="match status" value="1"/>
</dbReference>
<dbReference type="SUPFAM" id="SSF51215">
    <property type="entry name" value="Regulatory protein AraC"/>
    <property type="match status" value="1"/>
</dbReference>
<gene>
    <name evidence="5" type="ORF">GCM10022246_02440</name>
</gene>
<evidence type="ECO:0000313" key="6">
    <source>
        <dbReference type="Proteomes" id="UP001501081"/>
    </source>
</evidence>
<comment type="caution">
    <text evidence="5">The sequence shown here is derived from an EMBL/GenBank/DDBJ whole genome shotgun (WGS) entry which is preliminary data.</text>
</comment>
<keyword evidence="3" id="KW-0804">Transcription</keyword>
<proteinExistence type="predicted"/>
<dbReference type="SUPFAM" id="SSF46689">
    <property type="entry name" value="Homeodomain-like"/>
    <property type="match status" value="2"/>
</dbReference>
<dbReference type="Gene3D" id="1.10.10.60">
    <property type="entry name" value="Homeodomain-like"/>
    <property type="match status" value="2"/>
</dbReference>
<name>A0ABP7NPP0_9SPHI</name>
<evidence type="ECO:0000259" key="4">
    <source>
        <dbReference type="PROSITE" id="PS01124"/>
    </source>
</evidence>
<reference evidence="6" key="1">
    <citation type="journal article" date="2019" name="Int. J. Syst. Evol. Microbiol.">
        <title>The Global Catalogue of Microorganisms (GCM) 10K type strain sequencing project: providing services to taxonomists for standard genome sequencing and annotation.</title>
        <authorList>
            <consortium name="The Broad Institute Genomics Platform"/>
            <consortium name="The Broad Institute Genome Sequencing Center for Infectious Disease"/>
            <person name="Wu L."/>
            <person name="Ma J."/>
        </authorList>
    </citation>
    <scope>NUCLEOTIDE SEQUENCE [LARGE SCALE GENOMIC DNA]</scope>
    <source>
        <strain evidence="6">JCM 17338</strain>
    </source>
</reference>